<sequence>MGRRRKVRFFVEEPKNVDLSNSVFEEYYKSQLMLDDSDFAEFLKTMRTPLPVTFRITGFRQQNRELLSLLEENYLHSVIEHSADQSSEKVSVVPLKWYPGNMAWQINLSRLAIRKSPELQQLQKFLVSESEAGNLSRQEAVSMLPPLLFNIKEHHAILDLCAAPGSKSAQLVELLHADAESNFPDANHYAEPSGIVVANDVDRKRCYMLVHQVKRLQSPCVILTEEDASTYPRLFTTSPEKPEEVRQLLFDRILADVPCSGDGTLRKSPDIWSRWNPNLGRQNHELQRRILRRGFELLRVPQSPEDPDPPRLVYSTCSLNPLEDEAVVASILAACKGTVRLVEPDFMCLPGSEAAKAGGFIARPGIRTWRVPHGSDKWYSKPDEVPDKLRRNFPPSLFPPENVDELHLEHCRRVLPHDQDTGGFFIAVLEKLADLPWMSSRQKLCKKIGKSSPFFCSGTSIYANFGVLLLTLCFMAVVYLPWSINAPQECSITRLEYYLDTCIFTEPTNDDDNGEPVAKKPRLADPRRKESSFVFMDPATDKDWPGIRDFYGLEDKEICLFDLNPAQILYRAGTAGDPVRRRNLYYTNPLVKGVMEANKSCGVHIVSGGVRLFAVSDEKQFVGYRVLHDGIHLACAFLPQVPKELRQYPPKLCHRRISLSVSERDDLVLLLREEMPLAERFTKATRDQWEQLSMGPVLVDYDPAAPSDPSCVTPESKMRDSSQPRPHCRIVFAAWRGAKSLRNHIDRYERLHLLRLCGLDASVPIIKGRDVLPRKNGDGGGGSTMEVE</sequence>
<dbReference type="Pfam" id="PF25378">
    <property type="entry name" value="PUA_NSUN2"/>
    <property type="match status" value="1"/>
</dbReference>
<name>A0A158R869_TAEAS</name>
<protein>
    <recommendedName>
        <fullName evidence="3">tRNA (cytosine(34)-C(5))-methyltransferase</fullName>
        <ecNumber evidence="3">2.1.1.203</ecNumber>
    </recommendedName>
</protein>
<dbReference type="Pfam" id="PF25376">
    <property type="entry name" value="Pre-PUA_NSUN2"/>
    <property type="match status" value="1"/>
</dbReference>
<organism evidence="15">
    <name type="scientific">Taenia asiatica</name>
    <name type="common">Asian tapeworm</name>
    <dbReference type="NCBI Taxonomy" id="60517"/>
    <lineage>
        <taxon>Eukaryota</taxon>
        <taxon>Metazoa</taxon>
        <taxon>Spiralia</taxon>
        <taxon>Lophotrochozoa</taxon>
        <taxon>Platyhelminthes</taxon>
        <taxon>Cestoda</taxon>
        <taxon>Eucestoda</taxon>
        <taxon>Cyclophyllidea</taxon>
        <taxon>Taeniidae</taxon>
        <taxon>Taenia</taxon>
    </lineage>
</organism>
<keyword evidence="14" id="KW-1185">Reference proteome</keyword>
<reference evidence="15" key="1">
    <citation type="submission" date="2016-04" db="UniProtKB">
        <authorList>
            <consortium name="WormBaseParasite"/>
        </authorList>
    </citation>
    <scope>IDENTIFICATION</scope>
</reference>
<evidence type="ECO:0000256" key="4">
    <source>
        <dbReference type="ARBA" id="ARBA00022555"/>
    </source>
</evidence>
<feature type="active site" description="Nucleophile" evidence="11">
    <location>
        <position position="317"/>
    </location>
</feature>
<gene>
    <name evidence="13" type="ORF">TASK_LOCUS4935</name>
</gene>
<evidence type="ECO:0000313" key="15">
    <source>
        <dbReference type="WBParaSite" id="TASK_0000493401-mRNA-1"/>
    </source>
</evidence>
<dbReference type="GO" id="GO:0005737">
    <property type="term" value="C:cytoplasm"/>
    <property type="evidence" value="ECO:0007669"/>
    <property type="project" value="TreeGrafter"/>
</dbReference>
<dbReference type="AlphaFoldDB" id="A0A158R869"/>
<evidence type="ECO:0000256" key="3">
    <source>
        <dbReference type="ARBA" id="ARBA00012629"/>
    </source>
</evidence>
<accession>A0A158R869</accession>
<evidence type="ECO:0000313" key="13">
    <source>
        <dbReference type="EMBL" id="VDK34244.1"/>
    </source>
</evidence>
<dbReference type="PROSITE" id="PS51686">
    <property type="entry name" value="SAM_MT_RSMB_NOP"/>
    <property type="match status" value="1"/>
</dbReference>
<evidence type="ECO:0000256" key="7">
    <source>
        <dbReference type="ARBA" id="ARBA00022691"/>
    </source>
</evidence>
<dbReference type="PANTHER" id="PTHR22808:SF1">
    <property type="entry name" value="RNA CYTOSINE-C(5)-METHYLTRANSFERASE NSUN2-RELATED"/>
    <property type="match status" value="1"/>
</dbReference>
<dbReference type="EMBL" id="UYRS01018381">
    <property type="protein sequence ID" value="VDK34244.1"/>
    <property type="molecule type" value="Genomic_DNA"/>
</dbReference>
<dbReference type="GO" id="GO:0000049">
    <property type="term" value="F:tRNA binding"/>
    <property type="evidence" value="ECO:0007669"/>
    <property type="project" value="UniProtKB-KW"/>
</dbReference>
<dbReference type="Gene3D" id="3.40.50.150">
    <property type="entry name" value="Vaccinia Virus protein VP39"/>
    <property type="match status" value="1"/>
</dbReference>
<dbReference type="InterPro" id="IPR023267">
    <property type="entry name" value="RCMT"/>
</dbReference>
<dbReference type="GO" id="GO:0016428">
    <property type="term" value="F:tRNA (cytidine-5-)-methyltransferase activity"/>
    <property type="evidence" value="ECO:0007669"/>
    <property type="project" value="InterPro"/>
</dbReference>
<dbReference type="PRINTS" id="PR02011">
    <property type="entry name" value="RCMTNCL1"/>
</dbReference>
<evidence type="ECO:0000313" key="14">
    <source>
        <dbReference type="Proteomes" id="UP000282613"/>
    </source>
</evidence>
<dbReference type="InterPro" id="IPR057285">
    <property type="entry name" value="Pre-PUA_NSUN2"/>
</dbReference>
<evidence type="ECO:0000256" key="8">
    <source>
        <dbReference type="ARBA" id="ARBA00022694"/>
    </source>
</evidence>
<evidence type="ECO:0000256" key="2">
    <source>
        <dbReference type="ARBA" id="ARBA00007494"/>
    </source>
</evidence>
<proteinExistence type="inferred from homology"/>
<keyword evidence="10" id="KW-0539">Nucleus</keyword>
<dbReference type="PANTHER" id="PTHR22808">
    <property type="entry name" value="NCL1 YEAST -RELATED NOL1/NOP2/FMU SUN DOMAIN-CONTAINING"/>
    <property type="match status" value="1"/>
</dbReference>
<dbReference type="InterPro" id="IPR018314">
    <property type="entry name" value="RsmB/NOL1/NOP2-like_CS"/>
</dbReference>
<dbReference type="InterPro" id="IPR057286">
    <property type="entry name" value="PUA_NSUN2"/>
</dbReference>
<evidence type="ECO:0000256" key="10">
    <source>
        <dbReference type="ARBA" id="ARBA00023242"/>
    </source>
</evidence>
<feature type="binding site" evidence="11">
    <location>
        <position position="227"/>
    </location>
    <ligand>
        <name>S-adenosyl-L-methionine</name>
        <dbReference type="ChEBI" id="CHEBI:59789"/>
    </ligand>
</feature>
<dbReference type="OrthoDB" id="6093671at2759"/>
<evidence type="ECO:0000256" key="9">
    <source>
        <dbReference type="ARBA" id="ARBA00022884"/>
    </source>
</evidence>
<keyword evidence="7 11" id="KW-0949">S-adenosyl-L-methionine</keyword>
<dbReference type="WBParaSite" id="TASK_0000493401-mRNA-1">
    <property type="protein sequence ID" value="TASK_0000493401-mRNA-1"/>
    <property type="gene ID" value="TASK_0000493401"/>
</dbReference>
<dbReference type="InterPro" id="IPR029063">
    <property type="entry name" value="SAM-dependent_MTases_sf"/>
</dbReference>
<feature type="binding site" evidence="11">
    <location>
        <begin position="161"/>
        <end position="167"/>
    </location>
    <ligand>
        <name>S-adenosyl-L-methionine</name>
        <dbReference type="ChEBI" id="CHEBI:59789"/>
    </ligand>
</feature>
<comment type="similarity">
    <text evidence="2 11">Belongs to the class I-like SAM-binding methyltransferase superfamily. RsmB/NOP family.</text>
</comment>
<dbReference type="GO" id="GO:0030488">
    <property type="term" value="P:tRNA methylation"/>
    <property type="evidence" value="ECO:0007669"/>
    <property type="project" value="TreeGrafter"/>
</dbReference>
<evidence type="ECO:0000256" key="5">
    <source>
        <dbReference type="ARBA" id="ARBA00022603"/>
    </source>
</evidence>
<dbReference type="STRING" id="60517.A0A158R869"/>
<evidence type="ECO:0000256" key="1">
    <source>
        <dbReference type="ARBA" id="ARBA00004123"/>
    </source>
</evidence>
<dbReference type="PRINTS" id="PR02008">
    <property type="entry name" value="RCMTFAMILY"/>
</dbReference>
<keyword evidence="4" id="KW-0820">tRNA-binding</keyword>
<evidence type="ECO:0000256" key="6">
    <source>
        <dbReference type="ARBA" id="ARBA00022679"/>
    </source>
</evidence>
<reference evidence="13 14" key="2">
    <citation type="submission" date="2018-11" db="EMBL/GenBank/DDBJ databases">
        <authorList>
            <consortium name="Pathogen Informatics"/>
        </authorList>
    </citation>
    <scope>NUCLEOTIDE SEQUENCE [LARGE SCALE GENOMIC DNA]</scope>
</reference>
<keyword evidence="9 11" id="KW-0694">RNA-binding</keyword>
<comment type="subcellular location">
    <subcellularLocation>
        <location evidence="1">Nucleus</location>
    </subcellularLocation>
</comment>
<dbReference type="SUPFAM" id="SSF53335">
    <property type="entry name" value="S-adenosyl-L-methionine-dependent methyltransferases"/>
    <property type="match status" value="1"/>
</dbReference>
<dbReference type="InterPro" id="IPR023270">
    <property type="entry name" value="RCMT_NCL1"/>
</dbReference>
<dbReference type="EC" id="2.1.1.203" evidence="3"/>
<dbReference type="GO" id="GO:0005634">
    <property type="term" value="C:nucleus"/>
    <property type="evidence" value="ECO:0007669"/>
    <property type="project" value="UniProtKB-SubCell"/>
</dbReference>
<feature type="domain" description="SAM-dependent MTase RsmB/NOP-type" evidence="12">
    <location>
        <begin position="42"/>
        <end position="432"/>
    </location>
</feature>
<dbReference type="InterPro" id="IPR001678">
    <property type="entry name" value="MeTrfase_RsmB-F_NOP2_dom"/>
</dbReference>
<dbReference type="Pfam" id="PF01189">
    <property type="entry name" value="Methyltr_RsmB-F"/>
    <property type="match status" value="1"/>
</dbReference>
<keyword evidence="8" id="KW-0819">tRNA processing</keyword>
<keyword evidence="5 11" id="KW-0489">Methyltransferase</keyword>
<evidence type="ECO:0000256" key="11">
    <source>
        <dbReference type="PROSITE-ProRule" id="PRU01023"/>
    </source>
</evidence>
<feature type="binding site" evidence="11">
    <location>
        <position position="200"/>
    </location>
    <ligand>
        <name>S-adenosyl-L-methionine</name>
        <dbReference type="ChEBI" id="CHEBI:59789"/>
    </ligand>
</feature>
<dbReference type="InterPro" id="IPR049560">
    <property type="entry name" value="MeTrfase_RsmB-F_NOP2_cat"/>
</dbReference>
<evidence type="ECO:0000259" key="12">
    <source>
        <dbReference type="PROSITE" id="PS51686"/>
    </source>
</evidence>
<dbReference type="Proteomes" id="UP000282613">
    <property type="component" value="Unassembled WGS sequence"/>
</dbReference>
<feature type="binding site" evidence="11">
    <location>
        <position position="256"/>
    </location>
    <ligand>
        <name>S-adenosyl-L-methionine</name>
        <dbReference type="ChEBI" id="CHEBI:59789"/>
    </ligand>
</feature>
<keyword evidence="6 11" id="KW-0808">Transferase</keyword>
<dbReference type="PROSITE" id="PS01153">
    <property type="entry name" value="NOL1_NOP2_SUN"/>
    <property type="match status" value="1"/>
</dbReference>